<organism evidence="1 2">
    <name type="scientific">Spirosoma arboris</name>
    <dbReference type="NCBI Taxonomy" id="2682092"/>
    <lineage>
        <taxon>Bacteria</taxon>
        <taxon>Pseudomonadati</taxon>
        <taxon>Bacteroidota</taxon>
        <taxon>Cytophagia</taxon>
        <taxon>Cytophagales</taxon>
        <taxon>Cytophagaceae</taxon>
        <taxon>Spirosoma</taxon>
    </lineage>
</organism>
<proteinExistence type="predicted"/>
<comment type="caution">
    <text evidence="1">The sequence shown here is derived from an EMBL/GenBank/DDBJ whole genome shotgun (WGS) entry which is preliminary data.</text>
</comment>
<dbReference type="Proteomes" id="UP000436006">
    <property type="component" value="Unassembled WGS sequence"/>
</dbReference>
<evidence type="ECO:0000313" key="2">
    <source>
        <dbReference type="Proteomes" id="UP000436006"/>
    </source>
</evidence>
<reference evidence="1 2" key="1">
    <citation type="submission" date="2019-12" db="EMBL/GenBank/DDBJ databases">
        <title>Spirosoma sp. HMF4905 genome sequencing and assembly.</title>
        <authorList>
            <person name="Kang H."/>
            <person name="Cha I."/>
            <person name="Kim H."/>
            <person name="Joh K."/>
        </authorList>
    </citation>
    <scope>NUCLEOTIDE SEQUENCE [LARGE SCALE GENOMIC DNA]</scope>
    <source>
        <strain evidence="1 2">HMF4905</strain>
    </source>
</reference>
<keyword evidence="2" id="KW-1185">Reference proteome</keyword>
<name>A0A7K1SHK4_9BACT</name>
<dbReference type="AlphaFoldDB" id="A0A7K1SHK4"/>
<sequence>MKKQPTHAAQIPNPALNPFRKLVGEWKTVGTHPALPGKQLTGYSSFNWMEGGAFLIWHSEMDEEGFPNGIAIFGSDDATNKWFMLYFDERKVSRMYEVSLQNNVLSWWRDAPDFSQRYIWTFTDDDNTMISKGELSKNGTSWEADLEQVFTRVM</sequence>
<accession>A0A7K1SHK4</accession>
<dbReference type="EMBL" id="WPIN01000010">
    <property type="protein sequence ID" value="MVM33299.1"/>
    <property type="molecule type" value="Genomic_DNA"/>
</dbReference>
<dbReference type="RefSeq" id="WP_157588013.1">
    <property type="nucleotide sequence ID" value="NZ_WPIN01000010.1"/>
</dbReference>
<gene>
    <name evidence="1" type="ORF">GO755_24885</name>
</gene>
<evidence type="ECO:0000313" key="1">
    <source>
        <dbReference type="EMBL" id="MVM33299.1"/>
    </source>
</evidence>
<protein>
    <submittedName>
        <fullName evidence="1">DUF1579 domain-containing protein</fullName>
    </submittedName>
</protein>